<dbReference type="SUPFAM" id="SSF50978">
    <property type="entry name" value="WD40 repeat-like"/>
    <property type="match status" value="1"/>
</dbReference>
<dbReference type="OrthoDB" id="10251741at2759"/>
<dbReference type="InterPro" id="IPR015943">
    <property type="entry name" value="WD40/YVTN_repeat-like_dom_sf"/>
</dbReference>
<feature type="region of interest" description="Disordered" evidence="1">
    <location>
        <begin position="143"/>
        <end position="163"/>
    </location>
</feature>
<gene>
    <name evidence="2" type="ORF">C7M84_012424</name>
</gene>
<dbReference type="PANTHER" id="PTHR47822:SF2">
    <property type="entry name" value="F-BOX AND WD-40 DOMAIN PROTEIN 7"/>
    <property type="match status" value="1"/>
</dbReference>
<dbReference type="STRING" id="6689.A0A423SYK8"/>
<protein>
    <submittedName>
        <fullName evidence="2">Uncharacterized protein</fullName>
    </submittedName>
</protein>
<keyword evidence="3" id="KW-1185">Reference proteome</keyword>
<feature type="region of interest" description="Disordered" evidence="1">
    <location>
        <begin position="1"/>
        <end position="64"/>
    </location>
</feature>
<evidence type="ECO:0000256" key="1">
    <source>
        <dbReference type="SAM" id="MobiDB-lite"/>
    </source>
</evidence>
<reference evidence="2 3" key="2">
    <citation type="submission" date="2019-01" db="EMBL/GenBank/DDBJ databases">
        <title>The decoding of complex shrimp genome reveals the adaptation for benthos swimmer, frequently molting mechanism and breeding impact on genome.</title>
        <authorList>
            <person name="Sun Y."/>
            <person name="Gao Y."/>
            <person name="Yu Y."/>
        </authorList>
    </citation>
    <scope>NUCLEOTIDE SEQUENCE [LARGE SCALE GENOMIC DNA]</scope>
    <source>
        <tissue evidence="2">Muscle</tissue>
    </source>
</reference>
<dbReference type="Proteomes" id="UP000283509">
    <property type="component" value="Unassembled WGS sequence"/>
</dbReference>
<dbReference type="SMART" id="SM00320">
    <property type="entry name" value="WD40"/>
    <property type="match status" value="2"/>
</dbReference>
<name>A0A423SYK8_PENVA</name>
<comment type="caution">
    <text evidence="2">The sequence shown here is derived from an EMBL/GenBank/DDBJ whole genome shotgun (WGS) entry which is preliminary data.</text>
</comment>
<dbReference type="PANTHER" id="PTHR47822">
    <property type="entry name" value="CARBOHYDRATE BINDING DOMAIN CONTAINING PROTEIN"/>
    <property type="match status" value="1"/>
</dbReference>
<sequence>MSIPSQRPESGMSDVESSRGGSTPQPPGLSLQGGSSPTPKAAPSHRSPAPGPGSPTGKRKVSIASSVASGASLASLLTKLHQPPSTSLSLEGKLKVRATLDCGSDVLSCKFSPDGTTIGVALRSGQVRFFTQAGALSHTLQGKDKGLTKQRKSRLEVTGPGSSRRTAIKEEKVLDHEYWRENHLSPALKVTCPRQLAESDGEAAAPATSLIWMPGGQPDAVLATCEAADADGRVVSWCGRSVGVVCKDGGVDVRAALVGGLDNQVVTFTRSQVNIRDVNSLGCVTTMDQDPVPHVRMGGHLIGRGALWAVTGRGREIVGGGCGLTWWDARTGASSRSVGGVQVRGPALAWHPNANKMVSGSWGGGGDSVKVWEASTAKTTHVLYSDAANTSVYTTAWAGREVVVGGGDPNLLRLATLDNTTMGVMRGIRAPVWAVDAYMGRGHQGTRIAVASGTTLYLLDVLK</sequence>
<dbReference type="EMBL" id="QCYY01002568">
    <property type="protein sequence ID" value="ROT69370.1"/>
    <property type="molecule type" value="Genomic_DNA"/>
</dbReference>
<dbReference type="InterPro" id="IPR036322">
    <property type="entry name" value="WD40_repeat_dom_sf"/>
</dbReference>
<dbReference type="Gene3D" id="2.130.10.10">
    <property type="entry name" value="YVTN repeat-like/Quinoprotein amine dehydrogenase"/>
    <property type="match status" value="1"/>
</dbReference>
<dbReference type="AlphaFoldDB" id="A0A423SYK8"/>
<dbReference type="InterPro" id="IPR001680">
    <property type="entry name" value="WD40_rpt"/>
</dbReference>
<evidence type="ECO:0000313" key="2">
    <source>
        <dbReference type="EMBL" id="ROT69370.1"/>
    </source>
</evidence>
<accession>A0A423SYK8</accession>
<proteinExistence type="predicted"/>
<evidence type="ECO:0000313" key="3">
    <source>
        <dbReference type="Proteomes" id="UP000283509"/>
    </source>
</evidence>
<reference evidence="2 3" key="1">
    <citation type="submission" date="2018-04" db="EMBL/GenBank/DDBJ databases">
        <authorList>
            <person name="Zhang X."/>
            <person name="Yuan J."/>
            <person name="Li F."/>
            <person name="Xiang J."/>
        </authorList>
    </citation>
    <scope>NUCLEOTIDE SEQUENCE [LARGE SCALE GENOMIC DNA]</scope>
    <source>
        <tissue evidence="2">Muscle</tissue>
    </source>
</reference>
<organism evidence="2 3">
    <name type="scientific">Penaeus vannamei</name>
    <name type="common">Whiteleg shrimp</name>
    <name type="synonym">Litopenaeus vannamei</name>
    <dbReference type="NCBI Taxonomy" id="6689"/>
    <lineage>
        <taxon>Eukaryota</taxon>
        <taxon>Metazoa</taxon>
        <taxon>Ecdysozoa</taxon>
        <taxon>Arthropoda</taxon>
        <taxon>Crustacea</taxon>
        <taxon>Multicrustacea</taxon>
        <taxon>Malacostraca</taxon>
        <taxon>Eumalacostraca</taxon>
        <taxon>Eucarida</taxon>
        <taxon>Decapoda</taxon>
        <taxon>Dendrobranchiata</taxon>
        <taxon>Penaeoidea</taxon>
        <taxon>Penaeidae</taxon>
        <taxon>Penaeus</taxon>
    </lineage>
</organism>